<name>A0ABP9HA84_9FLAO</name>
<dbReference type="Pfam" id="PF13618">
    <property type="entry name" value="Gluconate_2-dh3"/>
    <property type="match status" value="1"/>
</dbReference>
<dbReference type="EMBL" id="BAABJK010000004">
    <property type="protein sequence ID" value="GAA4965230.1"/>
    <property type="molecule type" value="Genomic_DNA"/>
</dbReference>
<keyword evidence="2" id="KW-1185">Reference proteome</keyword>
<organism evidence="1 2">
    <name type="scientific">Algibacter aquimarinus</name>
    <dbReference type="NCBI Taxonomy" id="1136748"/>
    <lineage>
        <taxon>Bacteria</taxon>
        <taxon>Pseudomonadati</taxon>
        <taxon>Bacteroidota</taxon>
        <taxon>Flavobacteriia</taxon>
        <taxon>Flavobacteriales</taxon>
        <taxon>Flavobacteriaceae</taxon>
        <taxon>Algibacter</taxon>
    </lineage>
</organism>
<proteinExistence type="predicted"/>
<evidence type="ECO:0000313" key="1">
    <source>
        <dbReference type="EMBL" id="GAA4965230.1"/>
    </source>
</evidence>
<sequence length="210" mass="23857">MDRRTALKNLSMSLGYTVAAPTIFNMLSSCTSETDTWTPLFLSSDEKHIIIHLSDIILPASDTPGAIDININAPQFLDLMYNDIEKDENKTLFKKGATLFAEKFTNKFNIEVAKGNKEQFETLFASYFKISEEETKVVLKEQKLPIQKVKDSNIDNYLTYKFLLSVKMYTLFGYFTSEKVGEEVLNYDPVPGAYNGCIPMEEIPNGRAWS</sequence>
<dbReference type="Proteomes" id="UP001501692">
    <property type="component" value="Unassembled WGS sequence"/>
</dbReference>
<evidence type="ECO:0000313" key="2">
    <source>
        <dbReference type="Proteomes" id="UP001501692"/>
    </source>
</evidence>
<dbReference type="InterPro" id="IPR027056">
    <property type="entry name" value="Gluconate_2DH_su3"/>
</dbReference>
<dbReference type="PROSITE" id="PS51257">
    <property type="entry name" value="PROKAR_LIPOPROTEIN"/>
    <property type="match status" value="1"/>
</dbReference>
<accession>A0ABP9HA84</accession>
<dbReference type="RefSeq" id="WP_345165914.1">
    <property type="nucleotide sequence ID" value="NZ_BAABJK010000004.1"/>
</dbReference>
<comment type="caution">
    <text evidence="1">The sequence shown here is derived from an EMBL/GenBank/DDBJ whole genome shotgun (WGS) entry which is preliminary data.</text>
</comment>
<gene>
    <name evidence="1" type="primary">lacC</name>
    <name evidence="1" type="ORF">GCM10023315_12670</name>
</gene>
<protein>
    <submittedName>
        <fullName evidence="1">Lactose 3-dehydrogenase subunit gamma LacC</fullName>
    </submittedName>
</protein>
<reference evidence="2" key="1">
    <citation type="journal article" date="2019" name="Int. J. Syst. Evol. Microbiol.">
        <title>The Global Catalogue of Microorganisms (GCM) 10K type strain sequencing project: providing services to taxonomists for standard genome sequencing and annotation.</title>
        <authorList>
            <consortium name="The Broad Institute Genomics Platform"/>
            <consortium name="The Broad Institute Genome Sequencing Center for Infectious Disease"/>
            <person name="Wu L."/>
            <person name="Ma J."/>
        </authorList>
    </citation>
    <scope>NUCLEOTIDE SEQUENCE [LARGE SCALE GENOMIC DNA]</scope>
    <source>
        <strain evidence="2">JCM 18287</strain>
    </source>
</reference>